<reference evidence="5 6" key="1">
    <citation type="submission" date="2019-10" db="EMBL/GenBank/DDBJ databases">
        <title>Unraveling microbial dark matter from salterns through culturing: the case of the genus Halosegnis.</title>
        <authorList>
            <person name="Duran-Viseras A."/>
            <person name="Andrei A.-S."/>
            <person name="Vera-Gargallo B."/>
            <person name="Ghai R."/>
            <person name="Sanchez-Porro C."/>
            <person name="Ventosa A."/>
        </authorList>
    </citation>
    <scope>NUCLEOTIDE SEQUENCE [LARGE SCALE GENOMIC DNA]</scope>
    <source>
        <strain evidence="4 5">F17-44</strain>
        <strain evidence="3 6">F18-79</strain>
    </source>
</reference>
<dbReference type="InterPro" id="IPR020846">
    <property type="entry name" value="MFS_dom"/>
</dbReference>
<dbReference type="Pfam" id="PF07690">
    <property type="entry name" value="MFS_1"/>
    <property type="match status" value="1"/>
</dbReference>
<feature type="transmembrane region" description="Helical" evidence="1">
    <location>
        <begin position="169"/>
        <end position="186"/>
    </location>
</feature>
<dbReference type="GO" id="GO:0022857">
    <property type="term" value="F:transmembrane transporter activity"/>
    <property type="evidence" value="ECO:0007669"/>
    <property type="project" value="InterPro"/>
</dbReference>
<sequence>MSLRSRLPSRVVATYYAYQATLSFGFFAPVFTIFLLARDLSYTEIALLSTESAILTVVGEVPSGYLGDRLGRRASLFVSTTAMTLSIAGFVVAESFPAFVLLYGLWALARVFRSGTGDAWLYETLRDRLDDEGRFTAVRGRGRAVNLGVTVLATLAGGALYTVQPALPFAVSAGLHALGVPILLSFPKTAAFNDGRDATVSIRATARVVREQLTAPGTQTVVGVAAVFFAYTNTVNSYVQPTVRDIVGLPVSFLGPLYAGFTFVSAVAGYYTGAVDARVGSRRTVFITAPLVILGVGLVTLFPLLAIPAFLAYKGAETLLRSVTAGFLNDRVTDAGRATTLSAASMTYALARLPLLVAAGAFADRRGPQPVFGAVAAVCLLTIALLWLATRRVTADT</sequence>
<keyword evidence="6" id="KW-1185">Reference proteome</keyword>
<dbReference type="EMBL" id="QJOW01000008">
    <property type="protein sequence ID" value="KAB7512927.1"/>
    <property type="molecule type" value="Genomic_DNA"/>
</dbReference>
<feature type="transmembrane region" description="Helical" evidence="1">
    <location>
        <begin position="144"/>
        <end position="163"/>
    </location>
</feature>
<gene>
    <name evidence="3" type="ORF">DM867_11465</name>
    <name evidence="4" type="ORF">DMP03_13315</name>
</gene>
<protein>
    <submittedName>
        <fullName evidence="4">MFS transporter</fullName>
    </submittedName>
</protein>
<feature type="transmembrane region" description="Helical" evidence="1">
    <location>
        <begin position="82"/>
        <end position="106"/>
    </location>
</feature>
<dbReference type="AlphaFoldDB" id="A0A5N5U372"/>
<accession>A0A5N5U372</accession>
<evidence type="ECO:0000256" key="1">
    <source>
        <dbReference type="SAM" id="Phobius"/>
    </source>
</evidence>
<evidence type="ECO:0000313" key="4">
    <source>
        <dbReference type="EMBL" id="KAB7512927.1"/>
    </source>
</evidence>
<dbReference type="InterPro" id="IPR036259">
    <property type="entry name" value="MFS_trans_sf"/>
</dbReference>
<dbReference type="PROSITE" id="PS50850">
    <property type="entry name" value="MFS"/>
    <property type="match status" value="1"/>
</dbReference>
<keyword evidence="1" id="KW-0472">Membrane</keyword>
<feature type="transmembrane region" description="Helical" evidence="1">
    <location>
        <begin position="285"/>
        <end position="313"/>
    </location>
</feature>
<evidence type="ECO:0000259" key="2">
    <source>
        <dbReference type="PROSITE" id="PS50850"/>
    </source>
</evidence>
<dbReference type="Gene3D" id="1.20.1250.20">
    <property type="entry name" value="MFS general substrate transporter like domains"/>
    <property type="match status" value="1"/>
</dbReference>
<dbReference type="InterPro" id="IPR011701">
    <property type="entry name" value="MFS"/>
</dbReference>
<organism evidence="4 5">
    <name type="scientific">Halosegnis rubeus</name>
    <dbReference type="NCBI Taxonomy" id="2212850"/>
    <lineage>
        <taxon>Archaea</taxon>
        <taxon>Methanobacteriati</taxon>
        <taxon>Methanobacteriota</taxon>
        <taxon>Stenosarchaea group</taxon>
        <taxon>Halobacteria</taxon>
        <taxon>Halobacteriales</taxon>
        <taxon>Natronomonadaceae</taxon>
        <taxon>Halosegnis</taxon>
    </lineage>
</organism>
<feature type="transmembrane region" description="Helical" evidence="1">
    <location>
        <begin position="370"/>
        <end position="389"/>
    </location>
</feature>
<name>A0A5N5U372_9EURY</name>
<accession>A0A5N5U4E8</accession>
<feature type="transmembrane region" description="Helical" evidence="1">
    <location>
        <begin position="213"/>
        <end position="231"/>
    </location>
</feature>
<keyword evidence="1" id="KW-1133">Transmembrane helix</keyword>
<dbReference type="RefSeq" id="WP_152121038.1">
    <property type="nucleotide sequence ID" value="NZ_QJOW01000008.1"/>
</dbReference>
<dbReference type="PANTHER" id="PTHR23530:SF1">
    <property type="entry name" value="PERMEASE, MAJOR FACILITATOR SUPERFAMILY-RELATED"/>
    <property type="match status" value="1"/>
</dbReference>
<dbReference type="SUPFAM" id="SSF103473">
    <property type="entry name" value="MFS general substrate transporter"/>
    <property type="match status" value="1"/>
</dbReference>
<dbReference type="OrthoDB" id="85689at2157"/>
<dbReference type="Proteomes" id="UP000326302">
    <property type="component" value="Unassembled WGS sequence"/>
</dbReference>
<dbReference type="InterPro" id="IPR053160">
    <property type="entry name" value="MFS_DHA3_Transporter"/>
</dbReference>
<dbReference type="Proteomes" id="UP000326865">
    <property type="component" value="Unassembled WGS sequence"/>
</dbReference>
<proteinExistence type="predicted"/>
<feature type="transmembrane region" description="Helical" evidence="1">
    <location>
        <begin position="12"/>
        <end position="37"/>
    </location>
</feature>
<feature type="transmembrane region" description="Helical" evidence="1">
    <location>
        <begin position="251"/>
        <end position="273"/>
    </location>
</feature>
<dbReference type="PANTHER" id="PTHR23530">
    <property type="entry name" value="TRANSPORT PROTEIN-RELATED"/>
    <property type="match status" value="1"/>
</dbReference>
<feature type="domain" description="Major facilitator superfamily (MFS) profile" evidence="2">
    <location>
        <begin position="9"/>
        <end position="394"/>
    </location>
</feature>
<keyword evidence="1" id="KW-0812">Transmembrane</keyword>
<comment type="caution">
    <text evidence="4">The sequence shown here is derived from an EMBL/GenBank/DDBJ whole genome shotgun (WGS) entry which is preliminary data.</text>
</comment>
<evidence type="ECO:0000313" key="5">
    <source>
        <dbReference type="Proteomes" id="UP000326302"/>
    </source>
</evidence>
<evidence type="ECO:0000313" key="6">
    <source>
        <dbReference type="Proteomes" id="UP000326865"/>
    </source>
</evidence>
<dbReference type="EMBL" id="QKKZ01000006">
    <property type="protein sequence ID" value="KAB7512811.1"/>
    <property type="molecule type" value="Genomic_DNA"/>
</dbReference>
<evidence type="ECO:0000313" key="3">
    <source>
        <dbReference type="EMBL" id="KAB7512811.1"/>
    </source>
</evidence>